<reference evidence="7" key="1">
    <citation type="submission" date="2018-12" db="EMBL/GenBank/DDBJ databases">
        <authorList>
            <person name="Will S."/>
            <person name="Neumann-Schaal M."/>
            <person name="Henke P."/>
        </authorList>
    </citation>
    <scope>NUCLEOTIDE SEQUENCE</scope>
    <source>
        <strain evidence="7">PCC 7102</strain>
    </source>
</reference>
<comment type="caution">
    <text evidence="7">The sequence shown here is derived from an EMBL/GenBank/DDBJ whole genome shotgun (WGS) entry which is preliminary data.</text>
</comment>
<keyword evidence="3 6" id="KW-0812">Transmembrane</keyword>
<accession>A0A433VHY5</accession>
<sequence>MSRFIHALPKGAFWSFFGLIIALLLFFTSLDLLGEAFELMGEDAAQTLLGTTANPITGFLVGILATTLVQSSSTTTSLTVALVASGTLTAAAAIPIMLGANIGTSVTNTIVALGHFKHKDEFKRAFTGSMVLDYFNIIAALIFLPLELFTRSLS</sequence>
<feature type="transmembrane region" description="Helical" evidence="6">
    <location>
        <begin position="45"/>
        <end position="68"/>
    </location>
</feature>
<feature type="transmembrane region" description="Helical" evidence="6">
    <location>
        <begin position="12"/>
        <end position="33"/>
    </location>
</feature>
<dbReference type="Proteomes" id="UP000271624">
    <property type="component" value="Unassembled WGS sequence"/>
</dbReference>
<keyword evidence="2" id="KW-1003">Cell membrane</keyword>
<keyword evidence="5 6" id="KW-0472">Membrane</keyword>
<evidence type="ECO:0000256" key="4">
    <source>
        <dbReference type="ARBA" id="ARBA00022989"/>
    </source>
</evidence>
<dbReference type="GO" id="GO:0044341">
    <property type="term" value="P:sodium-dependent phosphate transport"/>
    <property type="evidence" value="ECO:0007669"/>
    <property type="project" value="InterPro"/>
</dbReference>
<evidence type="ECO:0000313" key="8">
    <source>
        <dbReference type="Proteomes" id="UP000271624"/>
    </source>
</evidence>
<dbReference type="PANTHER" id="PTHR10010">
    <property type="entry name" value="SOLUTE CARRIER FAMILY 34 SODIUM PHOSPHATE , MEMBER 2-RELATED"/>
    <property type="match status" value="1"/>
</dbReference>
<evidence type="ECO:0000256" key="1">
    <source>
        <dbReference type="ARBA" id="ARBA00004651"/>
    </source>
</evidence>
<evidence type="ECO:0000256" key="5">
    <source>
        <dbReference type="ARBA" id="ARBA00023136"/>
    </source>
</evidence>
<dbReference type="PANTHER" id="PTHR10010:SF46">
    <property type="entry name" value="SODIUM-DEPENDENT PHOSPHATE TRANSPORT PROTEIN 2B"/>
    <property type="match status" value="1"/>
</dbReference>
<dbReference type="GO" id="GO:0005886">
    <property type="term" value="C:plasma membrane"/>
    <property type="evidence" value="ECO:0007669"/>
    <property type="project" value="UniProtKB-SubCell"/>
</dbReference>
<feature type="transmembrane region" description="Helical" evidence="6">
    <location>
        <begin position="88"/>
        <end position="113"/>
    </location>
</feature>
<gene>
    <name evidence="7" type="ORF">DSM106972_036630</name>
</gene>
<dbReference type="OrthoDB" id="9763003at2"/>
<feature type="transmembrane region" description="Helical" evidence="6">
    <location>
        <begin position="125"/>
        <end position="146"/>
    </location>
</feature>
<dbReference type="EMBL" id="RSCL01000008">
    <property type="protein sequence ID" value="RUT05656.1"/>
    <property type="molecule type" value="Genomic_DNA"/>
</dbReference>
<dbReference type="InterPro" id="IPR003841">
    <property type="entry name" value="Na/Pi_transpt"/>
</dbReference>
<evidence type="ECO:0000256" key="6">
    <source>
        <dbReference type="SAM" id="Phobius"/>
    </source>
</evidence>
<evidence type="ECO:0000256" key="2">
    <source>
        <dbReference type="ARBA" id="ARBA00022475"/>
    </source>
</evidence>
<dbReference type="NCBIfam" id="NF037997">
    <property type="entry name" value="Na_Pi_symport"/>
    <property type="match status" value="1"/>
</dbReference>
<evidence type="ECO:0000313" key="7">
    <source>
        <dbReference type="EMBL" id="RUT05656.1"/>
    </source>
</evidence>
<dbReference type="Pfam" id="PF02690">
    <property type="entry name" value="Na_Pi_cotrans"/>
    <property type="match status" value="1"/>
</dbReference>
<keyword evidence="4 6" id="KW-1133">Transmembrane helix</keyword>
<reference evidence="7" key="2">
    <citation type="journal article" date="2019" name="Genome Biol. Evol.">
        <title>Day and night: Metabolic profiles and evolutionary relationships of six axenic non-marine cyanobacteria.</title>
        <authorList>
            <person name="Will S.E."/>
            <person name="Henke P."/>
            <person name="Boedeker C."/>
            <person name="Huang S."/>
            <person name="Brinkmann H."/>
            <person name="Rohde M."/>
            <person name="Jarek M."/>
            <person name="Friedl T."/>
            <person name="Seufert S."/>
            <person name="Schumacher M."/>
            <person name="Overmann J."/>
            <person name="Neumann-Schaal M."/>
            <person name="Petersen J."/>
        </authorList>
    </citation>
    <scope>NUCLEOTIDE SEQUENCE [LARGE SCALE GENOMIC DNA]</scope>
    <source>
        <strain evidence="7">PCC 7102</strain>
    </source>
</reference>
<dbReference type="RefSeq" id="WP_127082113.1">
    <property type="nucleotide sequence ID" value="NZ_RSCL01000008.1"/>
</dbReference>
<name>A0A433VHY5_9CYAN</name>
<evidence type="ECO:0000256" key="3">
    <source>
        <dbReference type="ARBA" id="ARBA00022692"/>
    </source>
</evidence>
<proteinExistence type="predicted"/>
<comment type="subcellular location">
    <subcellularLocation>
        <location evidence="1">Cell membrane</location>
        <topology evidence="1">Multi-pass membrane protein</topology>
    </subcellularLocation>
</comment>
<dbReference type="GO" id="GO:0005436">
    <property type="term" value="F:sodium:phosphate symporter activity"/>
    <property type="evidence" value="ECO:0007669"/>
    <property type="project" value="InterPro"/>
</dbReference>
<dbReference type="AlphaFoldDB" id="A0A433VHY5"/>
<organism evidence="7 8">
    <name type="scientific">Dulcicalothrix desertica PCC 7102</name>
    <dbReference type="NCBI Taxonomy" id="232991"/>
    <lineage>
        <taxon>Bacteria</taxon>
        <taxon>Bacillati</taxon>
        <taxon>Cyanobacteriota</taxon>
        <taxon>Cyanophyceae</taxon>
        <taxon>Nostocales</taxon>
        <taxon>Calotrichaceae</taxon>
        <taxon>Dulcicalothrix</taxon>
    </lineage>
</organism>
<protein>
    <submittedName>
        <fullName evidence="7">Uncharacterized protein</fullName>
    </submittedName>
</protein>
<keyword evidence="8" id="KW-1185">Reference proteome</keyword>